<dbReference type="PRINTS" id="PR00038">
    <property type="entry name" value="HTHLUXR"/>
</dbReference>
<keyword evidence="1" id="KW-0238">DNA-binding</keyword>
<evidence type="ECO:0000313" key="4">
    <source>
        <dbReference type="Proteomes" id="UP000265800"/>
    </source>
</evidence>
<dbReference type="OrthoDB" id="26159at2"/>
<dbReference type="CDD" id="cd06170">
    <property type="entry name" value="LuxR_C_like"/>
    <property type="match status" value="1"/>
</dbReference>
<dbReference type="Proteomes" id="UP000265800">
    <property type="component" value="Unassembled WGS sequence"/>
</dbReference>
<dbReference type="PANTHER" id="PTHR43214">
    <property type="entry name" value="TWO-COMPONENT RESPONSE REGULATOR"/>
    <property type="match status" value="1"/>
</dbReference>
<dbReference type="InterPro" id="IPR039420">
    <property type="entry name" value="WalR-like"/>
</dbReference>
<dbReference type="PROSITE" id="PS50043">
    <property type="entry name" value="HTH_LUXR_2"/>
    <property type="match status" value="1"/>
</dbReference>
<dbReference type="Pfam" id="PF00196">
    <property type="entry name" value="GerE"/>
    <property type="match status" value="1"/>
</dbReference>
<dbReference type="GO" id="GO:0006355">
    <property type="term" value="P:regulation of DNA-templated transcription"/>
    <property type="evidence" value="ECO:0007669"/>
    <property type="project" value="InterPro"/>
</dbReference>
<dbReference type="GO" id="GO:0003677">
    <property type="term" value="F:DNA binding"/>
    <property type="evidence" value="ECO:0007669"/>
    <property type="project" value="UniProtKB-KW"/>
</dbReference>
<evidence type="ECO:0000256" key="1">
    <source>
        <dbReference type="ARBA" id="ARBA00023125"/>
    </source>
</evidence>
<dbReference type="SMART" id="SM00421">
    <property type="entry name" value="HTH_LUXR"/>
    <property type="match status" value="1"/>
</dbReference>
<evidence type="ECO:0000313" key="3">
    <source>
        <dbReference type="EMBL" id="RIH85638.1"/>
    </source>
</evidence>
<dbReference type="InterPro" id="IPR036388">
    <property type="entry name" value="WH-like_DNA-bd_sf"/>
</dbReference>
<dbReference type="Gene3D" id="1.10.10.10">
    <property type="entry name" value="Winged helix-like DNA-binding domain superfamily/Winged helix DNA-binding domain"/>
    <property type="match status" value="1"/>
</dbReference>
<protein>
    <submittedName>
        <fullName evidence="3">Transcriptional regulatory protein UhpA</fullName>
    </submittedName>
</protein>
<reference evidence="3 4" key="1">
    <citation type="submission" date="2018-08" db="EMBL/GenBank/DDBJ databases">
        <title>Meiothermus luteus KCTC 52599 genome sequencing project.</title>
        <authorList>
            <person name="Da Costa M.S."/>
            <person name="Albuquerque L."/>
            <person name="Raposo P."/>
            <person name="Froufe H.J.C."/>
            <person name="Barroso C.S."/>
            <person name="Egas C."/>
        </authorList>
    </citation>
    <scope>NUCLEOTIDE SEQUENCE [LARGE SCALE GENOMIC DNA]</scope>
    <source>
        <strain evidence="3 4">KCTC 52599</strain>
    </source>
</reference>
<proteinExistence type="predicted"/>
<evidence type="ECO:0000259" key="2">
    <source>
        <dbReference type="PROSITE" id="PS50043"/>
    </source>
</evidence>
<dbReference type="SUPFAM" id="SSF46894">
    <property type="entry name" value="C-terminal effector domain of the bipartite response regulators"/>
    <property type="match status" value="1"/>
</dbReference>
<comment type="caution">
    <text evidence="3">The sequence shown here is derived from an EMBL/GenBank/DDBJ whole genome shotgun (WGS) entry which is preliminary data.</text>
</comment>
<name>A0A399ENS0_9DEIN</name>
<dbReference type="InterPro" id="IPR000792">
    <property type="entry name" value="Tscrpt_reg_LuxR_C"/>
</dbReference>
<dbReference type="EMBL" id="QWKZ01000042">
    <property type="protein sequence ID" value="RIH85638.1"/>
    <property type="molecule type" value="Genomic_DNA"/>
</dbReference>
<gene>
    <name evidence="3" type="primary">uhpA</name>
    <name evidence="3" type="ORF">Mlute_01530</name>
</gene>
<dbReference type="InterPro" id="IPR016032">
    <property type="entry name" value="Sig_transdc_resp-reg_C-effctor"/>
</dbReference>
<keyword evidence="4" id="KW-1185">Reference proteome</keyword>
<feature type="domain" description="HTH luxR-type" evidence="2">
    <location>
        <begin position="99"/>
        <end position="164"/>
    </location>
</feature>
<sequence length="173" mass="19482">MTCHSGVETVRLHGLTLLKSASLSRPVHLVLDAPWGFALWGLVQLPRPCLIVTQCPSPHYLRDLMDLQPEGILATSADPEDVLQGLRAVAQHQPFHKLPPLEPDSLTVRERQVMRHVALGLCDDEIARRLGVSKRTVYNWVFSLQEKLGLENRVELALYYLGLLPHCRGWRGV</sequence>
<organism evidence="3 4">
    <name type="scientific">Meiothermus luteus</name>
    <dbReference type="NCBI Taxonomy" id="2026184"/>
    <lineage>
        <taxon>Bacteria</taxon>
        <taxon>Thermotogati</taxon>
        <taxon>Deinococcota</taxon>
        <taxon>Deinococci</taxon>
        <taxon>Thermales</taxon>
        <taxon>Thermaceae</taxon>
        <taxon>Meiothermus</taxon>
    </lineage>
</organism>
<dbReference type="AlphaFoldDB" id="A0A399ENS0"/>
<accession>A0A399ENS0</accession>
<dbReference type="RefSeq" id="WP_119360158.1">
    <property type="nucleotide sequence ID" value="NZ_QWKZ01000042.1"/>
</dbReference>